<evidence type="ECO:0000259" key="3">
    <source>
        <dbReference type="SMART" id="SM00852"/>
    </source>
</evidence>
<dbReference type="Pfam" id="PF00994">
    <property type="entry name" value="MoCF_biosynth"/>
    <property type="match status" value="1"/>
</dbReference>
<dbReference type="SUPFAM" id="SSF53218">
    <property type="entry name" value="Molybdenum cofactor biosynthesis proteins"/>
    <property type="match status" value="1"/>
</dbReference>
<comment type="pathway">
    <text evidence="1">Cofactor biosynthesis; molybdopterin biosynthesis.</text>
</comment>
<dbReference type="EMBL" id="PGEY01000001">
    <property type="protein sequence ID" value="PJJ45877.1"/>
    <property type="molecule type" value="Genomic_DNA"/>
</dbReference>
<dbReference type="InterPro" id="IPR051920">
    <property type="entry name" value="MPT_Adenylyltrnsfr/MoaC-Rel"/>
</dbReference>
<evidence type="ECO:0000313" key="5">
    <source>
        <dbReference type="Proteomes" id="UP000229263"/>
    </source>
</evidence>
<comment type="caution">
    <text evidence="4">The sequence shown here is derived from an EMBL/GenBank/DDBJ whole genome shotgun (WGS) entry which is preliminary data.</text>
</comment>
<dbReference type="InterPro" id="IPR001453">
    <property type="entry name" value="MoaB/Mog_dom"/>
</dbReference>
<organism evidence="4 5">
    <name type="scientific">Glutamicibacter mysorens</name>
    <dbReference type="NCBI Taxonomy" id="257984"/>
    <lineage>
        <taxon>Bacteria</taxon>
        <taxon>Bacillati</taxon>
        <taxon>Actinomycetota</taxon>
        <taxon>Actinomycetes</taxon>
        <taxon>Micrococcales</taxon>
        <taxon>Micrococcaceae</taxon>
        <taxon>Glutamicibacter</taxon>
    </lineage>
</organism>
<keyword evidence="4" id="KW-0548">Nucleotidyltransferase</keyword>
<dbReference type="PANTHER" id="PTHR43764:SF1">
    <property type="entry name" value="MOLYBDOPTERIN MOLYBDOTRANSFERASE"/>
    <property type="match status" value="1"/>
</dbReference>
<sequence length="168" mass="17006">MTGSVESSRTAAIVVASTSAAAGKAEDKTGPLITRWLSERGFDTGKPTVVADGQPVRFAVDELLANGSQVVMVTGGTGVSPDDQSPEMVAPLLDVQLPGIIEAIRRRGEASTPMSIITRGVAGFAGSSFVITLPGSTGGVKDGLAVLEPILEHLLAQRSGGGAGHGSR</sequence>
<dbReference type="InterPro" id="IPR036425">
    <property type="entry name" value="MoaB/Mog-like_dom_sf"/>
</dbReference>
<evidence type="ECO:0000313" key="4">
    <source>
        <dbReference type="EMBL" id="PJJ45877.1"/>
    </source>
</evidence>
<gene>
    <name evidence="4" type="ORF">ATK23_3178</name>
</gene>
<protein>
    <submittedName>
        <fullName evidence="4">Molybdopterin adenylyltransferase</fullName>
    </submittedName>
</protein>
<dbReference type="SMART" id="SM00852">
    <property type="entry name" value="MoCF_biosynth"/>
    <property type="match status" value="1"/>
</dbReference>
<keyword evidence="2" id="KW-0501">Molybdenum cofactor biosynthesis</keyword>
<accession>A0ABX4N2I6</accession>
<proteinExistence type="predicted"/>
<name>A0ABX4N2I6_9MICC</name>
<keyword evidence="4" id="KW-0808">Transferase</keyword>
<evidence type="ECO:0000256" key="2">
    <source>
        <dbReference type="ARBA" id="ARBA00023150"/>
    </source>
</evidence>
<keyword evidence="5" id="KW-1185">Reference proteome</keyword>
<dbReference type="GO" id="GO:0016779">
    <property type="term" value="F:nucleotidyltransferase activity"/>
    <property type="evidence" value="ECO:0007669"/>
    <property type="project" value="UniProtKB-KW"/>
</dbReference>
<reference evidence="4 5" key="1">
    <citation type="submission" date="2017-11" db="EMBL/GenBank/DDBJ databases">
        <title>Sequencing the genomes of 1000 actinobacteria strains.</title>
        <authorList>
            <person name="Klenk H.-P."/>
        </authorList>
    </citation>
    <scope>NUCLEOTIDE SEQUENCE [LARGE SCALE GENOMIC DNA]</scope>
    <source>
        <strain evidence="4 5">DSM 12798</strain>
    </source>
</reference>
<dbReference type="Gene3D" id="3.40.980.10">
    <property type="entry name" value="MoaB/Mog-like domain"/>
    <property type="match status" value="1"/>
</dbReference>
<dbReference type="CDD" id="cd00886">
    <property type="entry name" value="MogA_MoaB"/>
    <property type="match status" value="1"/>
</dbReference>
<feature type="domain" description="MoaB/Mog" evidence="3">
    <location>
        <begin position="12"/>
        <end position="154"/>
    </location>
</feature>
<dbReference type="Proteomes" id="UP000229263">
    <property type="component" value="Unassembled WGS sequence"/>
</dbReference>
<dbReference type="PANTHER" id="PTHR43764">
    <property type="entry name" value="MOLYBDENUM COFACTOR BIOSYNTHESIS"/>
    <property type="match status" value="1"/>
</dbReference>
<evidence type="ECO:0000256" key="1">
    <source>
        <dbReference type="ARBA" id="ARBA00005046"/>
    </source>
</evidence>